<keyword evidence="6" id="KW-1185">Reference proteome</keyword>
<dbReference type="Gene3D" id="3.20.20.80">
    <property type="entry name" value="Glycosidases"/>
    <property type="match status" value="1"/>
</dbReference>
<comment type="caution">
    <text evidence="5">The sequence shown here is derived from an EMBL/GenBank/DDBJ whole genome shotgun (WGS) entry which is preliminary data.</text>
</comment>
<organism evidence="5 6">
    <name type="scientific">Stentor coeruleus</name>
    <dbReference type="NCBI Taxonomy" id="5963"/>
    <lineage>
        <taxon>Eukaryota</taxon>
        <taxon>Sar</taxon>
        <taxon>Alveolata</taxon>
        <taxon>Ciliophora</taxon>
        <taxon>Postciliodesmatophora</taxon>
        <taxon>Heterotrichea</taxon>
        <taxon>Heterotrichida</taxon>
        <taxon>Stentoridae</taxon>
        <taxon>Stentor</taxon>
    </lineage>
</organism>
<evidence type="ECO:0000256" key="4">
    <source>
        <dbReference type="RuleBase" id="RU003690"/>
    </source>
</evidence>
<dbReference type="Proteomes" id="UP000187209">
    <property type="component" value="Unassembled WGS sequence"/>
</dbReference>
<dbReference type="InterPro" id="IPR001360">
    <property type="entry name" value="Glyco_hydro_1"/>
</dbReference>
<dbReference type="GO" id="GO:0008422">
    <property type="term" value="F:beta-glucosidase activity"/>
    <property type="evidence" value="ECO:0007669"/>
    <property type="project" value="TreeGrafter"/>
</dbReference>
<dbReference type="GO" id="GO:0005975">
    <property type="term" value="P:carbohydrate metabolic process"/>
    <property type="evidence" value="ECO:0007669"/>
    <property type="project" value="InterPro"/>
</dbReference>
<evidence type="ECO:0000313" key="5">
    <source>
        <dbReference type="EMBL" id="OMJ80192.1"/>
    </source>
</evidence>
<dbReference type="InterPro" id="IPR033132">
    <property type="entry name" value="GH_1_N_CS"/>
</dbReference>
<evidence type="ECO:0000256" key="3">
    <source>
        <dbReference type="ARBA" id="ARBA00023295"/>
    </source>
</evidence>
<keyword evidence="3" id="KW-0326">Glycosidase</keyword>
<dbReference type="SUPFAM" id="SSF51445">
    <property type="entry name" value="(Trans)glycosidases"/>
    <property type="match status" value="1"/>
</dbReference>
<evidence type="ECO:0000313" key="6">
    <source>
        <dbReference type="Proteomes" id="UP000187209"/>
    </source>
</evidence>
<dbReference type="OrthoDB" id="65569at2759"/>
<keyword evidence="2" id="KW-0378">Hydrolase</keyword>
<comment type="similarity">
    <text evidence="1 4">Belongs to the glycosyl hydrolase 1 family.</text>
</comment>
<dbReference type="PANTHER" id="PTHR10353">
    <property type="entry name" value="GLYCOSYL HYDROLASE"/>
    <property type="match status" value="1"/>
</dbReference>
<accession>A0A1R2BTQ4</accession>
<dbReference type="FunFam" id="3.20.20.80:FF:000041">
    <property type="entry name" value="Beta-glucosidase 7"/>
    <property type="match status" value="1"/>
</dbReference>
<gene>
    <name evidence="5" type="ORF">SteCoe_19597</name>
</gene>
<dbReference type="Pfam" id="PF00232">
    <property type="entry name" value="Glyco_hydro_1"/>
    <property type="match status" value="1"/>
</dbReference>
<dbReference type="EMBL" id="MPUH01000434">
    <property type="protein sequence ID" value="OMJ80192.1"/>
    <property type="molecule type" value="Genomic_DNA"/>
</dbReference>
<evidence type="ECO:0008006" key="7">
    <source>
        <dbReference type="Google" id="ProtNLM"/>
    </source>
</evidence>
<dbReference type="PANTHER" id="PTHR10353:SF36">
    <property type="entry name" value="LP05116P"/>
    <property type="match status" value="1"/>
</dbReference>
<evidence type="ECO:0000256" key="1">
    <source>
        <dbReference type="ARBA" id="ARBA00010838"/>
    </source>
</evidence>
<evidence type="ECO:0000256" key="2">
    <source>
        <dbReference type="ARBA" id="ARBA00022801"/>
    </source>
</evidence>
<dbReference type="InterPro" id="IPR017853">
    <property type="entry name" value="GH"/>
</dbReference>
<name>A0A1R2BTQ4_9CILI</name>
<dbReference type="PROSITE" id="PS00653">
    <property type="entry name" value="GLYCOSYL_HYDROL_F1_2"/>
    <property type="match status" value="1"/>
</dbReference>
<reference evidence="5 6" key="1">
    <citation type="submission" date="2016-11" db="EMBL/GenBank/DDBJ databases">
        <title>The macronuclear genome of Stentor coeruleus: a giant cell with tiny introns.</title>
        <authorList>
            <person name="Slabodnick M."/>
            <person name="Ruby J.G."/>
            <person name="Reiff S.B."/>
            <person name="Swart E.C."/>
            <person name="Gosai S."/>
            <person name="Prabakaran S."/>
            <person name="Witkowska E."/>
            <person name="Larue G.E."/>
            <person name="Fisher S."/>
            <person name="Freeman R.M."/>
            <person name="Gunawardena J."/>
            <person name="Chu W."/>
            <person name="Stover N.A."/>
            <person name="Gregory B.D."/>
            <person name="Nowacki M."/>
            <person name="Derisi J."/>
            <person name="Roy S.W."/>
            <person name="Marshall W.F."/>
            <person name="Sood P."/>
        </authorList>
    </citation>
    <scope>NUCLEOTIDE SEQUENCE [LARGE SCALE GENOMIC DNA]</scope>
    <source>
        <strain evidence="5">WM001</strain>
    </source>
</reference>
<protein>
    <recommendedName>
        <fullName evidence="7">Beta-glucosidase</fullName>
    </recommendedName>
</protein>
<sequence length="516" mass="58196">MLLSLALGTIASVLPKDFKWGTATAAFQVEGAWNVSGRGQCIWDYFQSFPGRIYMNETAHVADDLYHRYPQDIQIMNTLGIPNLRVSISWTRILPTGDVNNVNQAGVDFYNQLFDALLAAGITPWVTLFHWDLPQTYNNFTNQSTWLNPDVANKFNDYADFCFNTFGNKIKHWITMNEIQTFTWIGYGVGTHAPGRCSPSWGSWCAEIGGGGNSSTEPYIAAHNALIAHALAVQTYRNKYQKAQGGKIGMTISSAYAEPWNISEPQDHNAVDVAVAFQYGWFGDPQVFGHYPKEMTDRITGGRLPAFNESMSALLKGSYDFLGLNYYTSSYVHYTGVPGDNFGNDGRFWSSATNATGHLIGPYADSTWLNVYPPGFRKILRWIKNRYNDPHIYVFENGVSCPGESQLPPALALNDTFRMNYVFDHIMEMVDAVLHDKVKVKGYFLWSLLDNFEWTDGFNVRFGITYVDYNNNLTRTIKDSGYMYQNLIQSLGETTGSSENSIGLSERFKNLRTLDE</sequence>
<dbReference type="AlphaFoldDB" id="A0A1R2BTQ4"/>
<proteinExistence type="inferred from homology"/>
<dbReference type="PRINTS" id="PR00131">
    <property type="entry name" value="GLHYDRLASE1"/>
</dbReference>